<dbReference type="Pfam" id="PF00395">
    <property type="entry name" value="SLH"/>
    <property type="match status" value="1"/>
</dbReference>
<evidence type="ECO:0000256" key="2">
    <source>
        <dbReference type="SAM" id="MobiDB-lite"/>
    </source>
</evidence>
<reference evidence="6" key="2">
    <citation type="submission" date="2015-04" db="EMBL/GenBank/DDBJ databases">
        <title>A butyrogenic pathway from the amino acid lysine in a human gut commensal.</title>
        <authorList>
            <person name="de Vos W.M."/>
            <person name="Bui N.T.P."/>
            <person name="Plugge C.M."/>
            <person name="Ritari J."/>
        </authorList>
    </citation>
    <scope>NUCLEOTIDE SEQUENCE [LARGE SCALE GENOMIC DNA]</scope>
    <source>
        <strain evidence="6">AF211</strain>
    </source>
</reference>
<feature type="chain" id="PRO_5006606289" description="SLH domain-containing protein" evidence="3">
    <location>
        <begin position="25"/>
        <end position="238"/>
    </location>
</feature>
<dbReference type="KEGG" id="ibu:IB211_00841"/>
<accession>A0A0S2W1L7</accession>
<feature type="region of interest" description="Disordered" evidence="2">
    <location>
        <begin position="162"/>
        <end position="188"/>
    </location>
</feature>
<dbReference type="EMBL" id="CP011307">
    <property type="protein sequence ID" value="ALP93235.1"/>
    <property type="molecule type" value="Genomic_DNA"/>
</dbReference>
<evidence type="ECO:0000313" key="5">
    <source>
        <dbReference type="EMBL" id="ALP93235.1"/>
    </source>
</evidence>
<sequence length="238" mass="25561">MMRVRALLPTVALTVGLLAGNAAAAFTGQSDITRTQAVSVLVSLGVLNGKSDGTFEPDGPVTAREAAKMLLTAGYSAEKEGLTGTDWVVAVDDMAGEKGLFTDLNPDKAAEALSRDNAAQMAYNTLIDPTGELLGSEDRHRADRGGRAGRDHAHRPFRYGVQRREAGSSGAQEMRRAGPGGEKSAWPYLRGTKAPLLGLFRLRKRTKGPGMRKARPGLWQPPSARRETKSRREKSFSS</sequence>
<keyword evidence="6" id="KW-1185">Reference proteome</keyword>
<evidence type="ECO:0000313" key="6">
    <source>
        <dbReference type="Proteomes" id="UP000064844"/>
    </source>
</evidence>
<feature type="region of interest" description="Disordered" evidence="2">
    <location>
        <begin position="203"/>
        <end position="238"/>
    </location>
</feature>
<dbReference type="InterPro" id="IPR001119">
    <property type="entry name" value="SLH_dom"/>
</dbReference>
<evidence type="ECO:0000259" key="4">
    <source>
        <dbReference type="PROSITE" id="PS51272"/>
    </source>
</evidence>
<protein>
    <recommendedName>
        <fullName evidence="4">SLH domain-containing protein</fullName>
    </recommendedName>
</protein>
<evidence type="ECO:0000256" key="3">
    <source>
        <dbReference type="SAM" id="SignalP"/>
    </source>
</evidence>
<feature type="signal peptide" evidence="3">
    <location>
        <begin position="1"/>
        <end position="24"/>
    </location>
</feature>
<evidence type="ECO:0000256" key="1">
    <source>
        <dbReference type="ARBA" id="ARBA00022737"/>
    </source>
</evidence>
<proteinExistence type="predicted"/>
<organism evidence="5 6">
    <name type="scientific">Intestinimonas butyriciproducens</name>
    <dbReference type="NCBI Taxonomy" id="1297617"/>
    <lineage>
        <taxon>Bacteria</taxon>
        <taxon>Bacillati</taxon>
        <taxon>Bacillota</taxon>
        <taxon>Clostridia</taxon>
        <taxon>Eubacteriales</taxon>
        <taxon>Intestinimonas</taxon>
    </lineage>
</organism>
<gene>
    <name evidence="5" type="ORF">IB211_00841</name>
</gene>
<name>A0A0S2W1L7_9FIRM</name>
<dbReference type="AlphaFoldDB" id="A0A0S2W1L7"/>
<feature type="domain" description="SLH" evidence="4">
    <location>
        <begin position="21"/>
        <end position="84"/>
    </location>
</feature>
<feature type="compositionally biased region" description="Basic residues" evidence="2">
    <location>
        <begin position="203"/>
        <end position="215"/>
    </location>
</feature>
<dbReference type="RefSeq" id="WP_058117208.1">
    <property type="nucleotide sequence ID" value="NZ_CALICV010000125.1"/>
</dbReference>
<keyword evidence="1" id="KW-0677">Repeat</keyword>
<dbReference type="PROSITE" id="PS51272">
    <property type="entry name" value="SLH"/>
    <property type="match status" value="1"/>
</dbReference>
<dbReference type="Proteomes" id="UP000064844">
    <property type="component" value="Chromosome"/>
</dbReference>
<dbReference type="STRING" id="1297617.IB211_00841"/>
<keyword evidence="3" id="KW-0732">Signal</keyword>
<reference evidence="5 6" key="1">
    <citation type="journal article" date="2015" name="Nat. Commun.">
        <title>Production of butyrate from lysine and the Amadori product fructoselysine by a human gut commensal.</title>
        <authorList>
            <person name="Bui T.P."/>
            <person name="Ritari J."/>
            <person name="Boeren S."/>
            <person name="de Waard P."/>
            <person name="Plugge C.M."/>
            <person name="de Vos W.M."/>
        </authorList>
    </citation>
    <scope>NUCLEOTIDE SEQUENCE [LARGE SCALE GENOMIC DNA]</scope>
    <source>
        <strain evidence="5 6">AF211</strain>
    </source>
</reference>